<dbReference type="Gene3D" id="3.30.930.10">
    <property type="entry name" value="Bira Bifunctional Protein, Domain 2"/>
    <property type="match status" value="1"/>
</dbReference>
<evidence type="ECO:0000256" key="11">
    <source>
        <dbReference type="ARBA" id="ARBA00033155"/>
    </source>
</evidence>
<keyword evidence="10" id="KW-0030">Aminoacyl-tRNA synthetase</keyword>
<accession>A0AAV9URR4</accession>
<evidence type="ECO:0000313" key="16">
    <source>
        <dbReference type="Proteomes" id="UP001375240"/>
    </source>
</evidence>
<feature type="compositionally biased region" description="Polar residues" evidence="13">
    <location>
        <begin position="19"/>
        <end position="28"/>
    </location>
</feature>
<dbReference type="NCBIfam" id="TIGR00458">
    <property type="entry name" value="aspS_nondisc"/>
    <property type="match status" value="1"/>
</dbReference>
<proteinExistence type="inferred from homology"/>
<evidence type="ECO:0000256" key="7">
    <source>
        <dbReference type="ARBA" id="ARBA00022741"/>
    </source>
</evidence>
<evidence type="ECO:0000256" key="2">
    <source>
        <dbReference type="ARBA" id="ARBA00005312"/>
    </source>
</evidence>
<dbReference type="CDD" id="cd00776">
    <property type="entry name" value="AsxRS_core"/>
    <property type="match status" value="1"/>
</dbReference>
<evidence type="ECO:0000256" key="9">
    <source>
        <dbReference type="ARBA" id="ARBA00022917"/>
    </source>
</evidence>
<dbReference type="Pfam" id="PF00152">
    <property type="entry name" value="tRNA-synt_2"/>
    <property type="match status" value="1"/>
</dbReference>
<dbReference type="InterPro" id="IPR004523">
    <property type="entry name" value="Asp-tRNA_synthase_2"/>
</dbReference>
<dbReference type="PANTHER" id="PTHR43450:SF2">
    <property type="entry name" value="ASPARTATE--TRNA LIGASE"/>
    <property type="match status" value="1"/>
</dbReference>
<dbReference type="EMBL" id="JAVHNQ010000006">
    <property type="protein sequence ID" value="KAK6344508.1"/>
    <property type="molecule type" value="Genomic_DNA"/>
</dbReference>
<keyword evidence="7" id="KW-0547">Nucleotide-binding</keyword>
<evidence type="ECO:0000256" key="3">
    <source>
        <dbReference type="ARBA" id="ARBA00012841"/>
    </source>
</evidence>
<evidence type="ECO:0000256" key="1">
    <source>
        <dbReference type="ARBA" id="ARBA00004496"/>
    </source>
</evidence>
<comment type="catalytic activity">
    <reaction evidence="12">
        <text>tRNA(Asp) + L-aspartate + ATP = L-aspartyl-tRNA(Asp) + AMP + diphosphate</text>
        <dbReference type="Rhea" id="RHEA:19649"/>
        <dbReference type="Rhea" id="RHEA-COMP:9660"/>
        <dbReference type="Rhea" id="RHEA-COMP:9678"/>
        <dbReference type="ChEBI" id="CHEBI:29991"/>
        <dbReference type="ChEBI" id="CHEBI:30616"/>
        <dbReference type="ChEBI" id="CHEBI:33019"/>
        <dbReference type="ChEBI" id="CHEBI:78442"/>
        <dbReference type="ChEBI" id="CHEBI:78516"/>
        <dbReference type="ChEBI" id="CHEBI:456215"/>
        <dbReference type="EC" id="6.1.1.12"/>
    </reaction>
</comment>
<dbReference type="PROSITE" id="PS50862">
    <property type="entry name" value="AA_TRNA_LIGASE_II"/>
    <property type="match status" value="1"/>
</dbReference>
<name>A0AAV9URR4_9PEZI</name>
<dbReference type="SUPFAM" id="SSF55681">
    <property type="entry name" value="Class II aaRS and biotin synthetases"/>
    <property type="match status" value="1"/>
</dbReference>
<evidence type="ECO:0000313" key="15">
    <source>
        <dbReference type="EMBL" id="KAK6344508.1"/>
    </source>
</evidence>
<dbReference type="Gene3D" id="2.40.50.140">
    <property type="entry name" value="Nucleic acid-binding proteins"/>
    <property type="match status" value="1"/>
</dbReference>
<evidence type="ECO:0000259" key="14">
    <source>
        <dbReference type="PROSITE" id="PS50862"/>
    </source>
</evidence>
<comment type="similarity">
    <text evidence="2">Belongs to the class-II aminoacyl-tRNA synthetase family. Type 2 subfamily.</text>
</comment>
<feature type="region of interest" description="Disordered" evidence="13">
    <location>
        <begin position="950"/>
        <end position="1051"/>
    </location>
</feature>
<dbReference type="PANTHER" id="PTHR43450">
    <property type="entry name" value="ASPARTYL-TRNA SYNTHETASE"/>
    <property type="match status" value="1"/>
</dbReference>
<dbReference type="Pfam" id="PF09924">
    <property type="entry name" value="LPG_synthase_C"/>
    <property type="match status" value="1"/>
</dbReference>
<dbReference type="Proteomes" id="UP001375240">
    <property type="component" value="Unassembled WGS sequence"/>
</dbReference>
<dbReference type="HAMAP" id="MF_02075">
    <property type="entry name" value="Asp_tRNA_synth_type2"/>
    <property type="match status" value="1"/>
</dbReference>
<dbReference type="FunFam" id="3.30.930.10:FF:000013">
    <property type="entry name" value="Aspartate--tRNA ligase, cytoplasmic"/>
    <property type="match status" value="1"/>
</dbReference>
<feature type="compositionally biased region" description="Low complexity" evidence="13">
    <location>
        <begin position="989"/>
        <end position="1005"/>
    </location>
</feature>
<reference evidence="15 16" key="1">
    <citation type="submission" date="2019-10" db="EMBL/GenBank/DDBJ databases">
        <authorList>
            <person name="Palmer J.M."/>
        </authorList>
    </citation>
    <scope>NUCLEOTIDE SEQUENCE [LARGE SCALE GENOMIC DNA]</scope>
    <source>
        <strain evidence="15 16">TWF696</strain>
    </source>
</reference>
<dbReference type="GO" id="GO:0006422">
    <property type="term" value="P:aspartyl-tRNA aminoacylation"/>
    <property type="evidence" value="ECO:0007669"/>
    <property type="project" value="InterPro"/>
</dbReference>
<dbReference type="PRINTS" id="PR01042">
    <property type="entry name" value="TRNASYNTHASP"/>
</dbReference>
<dbReference type="AlphaFoldDB" id="A0AAV9URR4"/>
<evidence type="ECO:0000256" key="8">
    <source>
        <dbReference type="ARBA" id="ARBA00022840"/>
    </source>
</evidence>
<keyword evidence="16" id="KW-1185">Reference proteome</keyword>
<dbReference type="NCBIfam" id="NF003483">
    <property type="entry name" value="PRK05159.1"/>
    <property type="match status" value="1"/>
</dbReference>
<evidence type="ECO:0000256" key="12">
    <source>
        <dbReference type="ARBA" id="ARBA00047904"/>
    </source>
</evidence>
<dbReference type="InterPro" id="IPR006195">
    <property type="entry name" value="aa-tRNA-synth_II"/>
</dbReference>
<dbReference type="SUPFAM" id="SSF50249">
    <property type="entry name" value="Nucleic acid-binding proteins"/>
    <property type="match status" value="1"/>
</dbReference>
<protein>
    <recommendedName>
        <fullName evidence="4">Aspartate--tRNA ligase, cytoplasmic</fullName>
        <ecNumber evidence="3">6.1.1.12</ecNumber>
    </recommendedName>
    <alternativeName>
        <fullName evidence="11">Aspartyl-tRNA synthetase</fullName>
    </alternativeName>
</protein>
<feature type="compositionally biased region" description="Polar residues" evidence="13">
    <location>
        <begin position="1038"/>
        <end position="1051"/>
    </location>
</feature>
<dbReference type="FunFam" id="2.40.50.140:FF:000132">
    <property type="entry name" value="Aspartyl-tRNA synthetase, cytoplasmic"/>
    <property type="match status" value="1"/>
</dbReference>
<feature type="domain" description="Aminoacyl-transfer RNA synthetases class-II family profile" evidence="14">
    <location>
        <begin position="285"/>
        <end position="595"/>
    </location>
</feature>
<dbReference type="InterPro" id="IPR045864">
    <property type="entry name" value="aa-tRNA-synth_II/BPL/LPL"/>
</dbReference>
<evidence type="ECO:0000256" key="13">
    <source>
        <dbReference type="SAM" id="MobiDB-lite"/>
    </source>
</evidence>
<dbReference type="InterPro" id="IPR024320">
    <property type="entry name" value="LPG_synthase_C"/>
</dbReference>
<dbReference type="EC" id="6.1.1.12" evidence="3"/>
<keyword evidence="5" id="KW-0963">Cytoplasm</keyword>
<feature type="compositionally biased region" description="Low complexity" evidence="13">
    <location>
        <begin position="42"/>
        <end position="60"/>
    </location>
</feature>
<dbReference type="GO" id="GO:0005829">
    <property type="term" value="C:cytosol"/>
    <property type="evidence" value="ECO:0007669"/>
    <property type="project" value="TreeGrafter"/>
</dbReference>
<comment type="subcellular location">
    <subcellularLocation>
        <location evidence="1">Cytoplasm</location>
    </subcellularLocation>
</comment>
<dbReference type="CDD" id="cd04320">
    <property type="entry name" value="AspRS_cyto_N"/>
    <property type="match status" value="1"/>
</dbReference>
<organism evidence="15 16">
    <name type="scientific">Orbilia brochopaga</name>
    <dbReference type="NCBI Taxonomy" id="3140254"/>
    <lineage>
        <taxon>Eukaryota</taxon>
        <taxon>Fungi</taxon>
        <taxon>Dikarya</taxon>
        <taxon>Ascomycota</taxon>
        <taxon>Pezizomycotina</taxon>
        <taxon>Orbiliomycetes</taxon>
        <taxon>Orbiliales</taxon>
        <taxon>Orbiliaceae</taxon>
        <taxon>Orbilia</taxon>
    </lineage>
</organism>
<dbReference type="GO" id="GO:0004815">
    <property type="term" value="F:aspartate-tRNA ligase activity"/>
    <property type="evidence" value="ECO:0007669"/>
    <property type="project" value="UniProtKB-EC"/>
</dbReference>
<dbReference type="InterPro" id="IPR012340">
    <property type="entry name" value="NA-bd_OB-fold"/>
</dbReference>
<sequence length="1051" mass="118078">MSALRRALHKLRPGASGAKESTSPSPATLTEKLNGEVPNGQSASSLQSNKSSSDSNTGSSQPVSKNQARKQEKREQKETRVIINERRELELEEKRKLEAALAARLEPEELQQRYGVLPINQSQERKHEQRYRIADIDASHEGEEVILRVRVHTIRKLSSGLAFFIFRQREYTVQGVLEEKESQASEYMIKWADHIGVESVVLVKGLIRKAAQTVKAATVHDQEILIREFHAISEVNEDLPFTVYEAELSKEDGDNETSRGHHINTRTLLSNRILDLRTAPSQALFRINAGICNLFRSFLDSNGFIEIHTPKLQGAATESGASVFKVKYFDRDAFLAQSPQLAKQMSVIADFERVYEIGPVFRAEDSNTHRHLTEFTGLDLEMAFEEHYHEVLDMIDNMLKSIFEGIYKRYRHELDIVKRQFPHEDLVWLDKTPRIAFKDGIKMLLDSGYKEEDGSIPHEHEDLSTRAEIRLGQLVKEQYGTDFYIIDKFPLSARPFYTMLDPEDPHYTNSFDIFVRGQEILSGGQRIHNPEMLRKRMLDNSIQPCMMKEYMEAFEQGAPPHGGGGIGLERIIMLLLNLGDVRHASLFHRDPRSLPKQPPVSVLRHPEASTLNPPWKNKPSHIDEVPTKELQPLTKLIANYGDASNTSWLDERYHVWRDEDTGAACGYVPQDHYAIIIGDPLCDRSQYEMTMRRFITFIKEELELKPIWLLVGKDGEEVLGGKFGWSTLTCTAEERVDPSVDPAAEDDNVARKIRHAKKEGVRITDVPPGQVTPEIKAKCDARMQDWINNRKGTQVHLTELNPWVDWEHRRYFYATDKEDNVCALLVLAQLSHEHGYQVKYALEFPGAPSGTSEYIITHALHNAAAAGAKSVTFGGSATTGLSGGHHMGGLRMKFLAKSYQSIVTSLKLINKSEFRQKLGAEEDPVYICFPKNGLGPRGIRAIMKFFSSEGAVNDQEDSPKGGSPKGSPFTSPRNSFGSPPKSPPKMKSPKGSLNGKSSGAKKSGSPSPPKSPKKGTHSPPKSLKSPKPHKKSPTGSPRTSFTKNRISIGSF</sequence>
<evidence type="ECO:0000256" key="10">
    <source>
        <dbReference type="ARBA" id="ARBA00023146"/>
    </source>
</evidence>
<evidence type="ECO:0000256" key="5">
    <source>
        <dbReference type="ARBA" id="ARBA00022490"/>
    </source>
</evidence>
<dbReference type="InterPro" id="IPR002312">
    <property type="entry name" value="Asp/Asn-tRNA-synth_IIb"/>
</dbReference>
<feature type="region of interest" description="Disordered" evidence="13">
    <location>
        <begin position="595"/>
        <end position="621"/>
    </location>
</feature>
<evidence type="ECO:0000256" key="6">
    <source>
        <dbReference type="ARBA" id="ARBA00022598"/>
    </source>
</evidence>
<dbReference type="InterPro" id="IPR004364">
    <property type="entry name" value="Aa-tRNA-synt_II"/>
</dbReference>
<gene>
    <name evidence="15" type="ORF">TWF696_008142</name>
</gene>
<feature type="region of interest" description="Disordered" evidence="13">
    <location>
        <begin position="1"/>
        <end position="79"/>
    </location>
</feature>
<keyword evidence="9" id="KW-0648">Protein biosynthesis</keyword>
<feature type="compositionally biased region" description="Basic and acidic residues" evidence="13">
    <location>
        <begin position="69"/>
        <end position="79"/>
    </location>
</feature>
<keyword evidence="8" id="KW-0067">ATP-binding</keyword>
<feature type="compositionally biased region" description="Basic residues" evidence="13">
    <location>
        <begin position="1"/>
        <end position="12"/>
    </location>
</feature>
<comment type="caution">
    <text evidence="15">The sequence shown here is derived from an EMBL/GenBank/DDBJ whole genome shotgun (WGS) entry which is preliminary data.</text>
</comment>
<keyword evidence="6" id="KW-0436">Ligase</keyword>
<dbReference type="GO" id="GO:0003723">
    <property type="term" value="F:RNA binding"/>
    <property type="evidence" value="ECO:0007669"/>
    <property type="project" value="TreeGrafter"/>
</dbReference>
<dbReference type="GO" id="GO:0005524">
    <property type="term" value="F:ATP binding"/>
    <property type="evidence" value="ECO:0007669"/>
    <property type="project" value="UniProtKB-KW"/>
</dbReference>
<evidence type="ECO:0000256" key="4">
    <source>
        <dbReference type="ARBA" id="ARBA00018853"/>
    </source>
</evidence>
<dbReference type="GO" id="GO:0017101">
    <property type="term" value="C:aminoacyl-tRNA synthetase multienzyme complex"/>
    <property type="evidence" value="ECO:0007669"/>
    <property type="project" value="TreeGrafter"/>
</dbReference>